<proteinExistence type="predicted"/>
<dbReference type="EMBL" id="CM007654">
    <property type="protein sequence ID" value="ONI12217.1"/>
    <property type="molecule type" value="Genomic_DNA"/>
</dbReference>
<dbReference type="Proteomes" id="UP000006882">
    <property type="component" value="Chromosome G4"/>
</dbReference>
<sequence length="68" mass="7750">MIGRLDQEPLLTLPSKPWFNTFESPSNDQTSLPDLDLYLQLLSKLFAPHDGNYIKHISVCVATTFKRS</sequence>
<name>A0A251PL00_PRUPE</name>
<accession>A0A251PL00</accession>
<organism evidence="1 2">
    <name type="scientific">Prunus persica</name>
    <name type="common">Peach</name>
    <name type="synonym">Amygdalus persica</name>
    <dbReference type="NCBI Taxonomy" id="3760"/>
    <lineage>
        <taxon>Eukaryota</taxon>
        <taxon>Viridiplantae</taxon>
        <taxon>Streptophyta</taxon>
        <taxon>Embryophyta</taxon>
        <taxon>Tracheophyta</taxon>
        <taxon>Spermatophyta</taxon>
        <taxon>Magnoliopsida</taxon>
        <taxon>eudicotyledons</taxon>
        <taxon>Gunneridae</taxon>
        <taxon>Pentapetalae</taxon>
        <taxon>rosids</taxon>
        <taxon>fabids</taxon>
        <taxon>Rosales</taxon>
        <taxon>Rosaceae</taxon>
        <taxon>Amygdaloideae</taxon>
        <taxon>Amygdaleae</taxon>
        <taxon>Prunus</taxon>
    </lineage>
</organism>
<keyword evidence="2" id="KW-1185">Reference proteome</keyword>
<evidence type="ECO:0000313" key="1">
    <source>
        <dbReference type="EMBL" id="ONI12217.1"/>
    </source>
</evidence>
<evidence type="ECO:0000313" key="2">
    <source>
        <dbReference type="Proteomes" id="UP000006882"/>
    </source>
</evidence>
<dbReference type="AlphaFoldDB" id="A0A251PL00"/>
<reference evidence="1 2" key="1">
    <citation type="journal article" date="2013" name="Nat. Genet.">
        <title>The high-quality draft genome of peach (Prunus persica) identifies unique patterns of genetic diversity, domestication and genome evolution.</title>
        <authorList>
            <consortium name="International Peach Genome Initiative"/>
            <person name="Verde I."/>
            <person name="Abbott A.G."/>
            <person name="Scalabrin S."/>
            <person name="Jung S."/>
            <person name="Shu S."/>
            <person name="Marroni F."/>
            <person name="Zhebentyayeva T."/>
            <person name="Dettori M.T."/>
            <person name="Grimwood J."/>
            <person name="Cattonaro F."/>
            <person name="Zuccolo A."/>
            <person name="Rossini L."/>
            <person name="Jenkins J."/>
            <person name="Vendramin E."/>
            <person name="Meisel L.A."/>
            <person name="Decroocq V."/>
            <person name="Sosinski B."/>
            <person name="Prochnik S."/>
            <person name="Mitros T."/>
            <person name="Policriti A."/>
            <person name="Cipriani G."/>
            <person name="Dondini L."/>
            <person name="Ficklin S."/>
            <person name="Goodstein D.M."/>
            <person name="Xuan P."/>
            <person name="Del Fabbro C."/>
            <person name="Aramini V."/>
            <person name="Copetti D."/>
            <person name="Gonzalez S."/>
            <person name="Horner D.S."/>
            <person name="Falchi R."/>
            <person name="Lucas S."/>
            <person name="Mica E."/>
            <person name="Maldonado J."/>
            <person name="Lazzari B."/>
            <person name="Bielenberg D."/>
            <person name="Pirona R."/>
            <person name="Miculan M."/>
            <person name="Barakat A."/>
            <person name="Testolin R."/>
            <person name="Stella A."/>
            <person name="Tartarini S."/>
            <person name="Tonutti P."/>
            <person name="Arus P."/>
            <person name="Orellana A."/>
            <person name="Wells C."/>
            <person name="Main D."/>
            <person name="Vizzotto G."/>
            <person name="Silva H."/>
            <person name="Salamini F."/>
            <person name="Schmutz J."/>
            <person name="Morgante M."/>
            <person name="Rokhsar D.S."/>
        </authorList>
    </citation>
    <scope>NUCLEOTIDE SEQUENCE [LARGE SCALE GENOMIC DNA]</scope>
    <source>
        <strain evidence="2">cv. Nemared</strain>
    </source>
</reference>
<gene>
    <name evidence="1" type="ORF">PRUPE_4G151800</name>
</gene>
<dbReference type="Gramene" id="ONI12217">
    <property type="protein sequence ID" value="ONI12217"/>
    <property type="gene ID" value="PRUPE_4G151800"/>
</dbReference>
<protein>
    <submittedName>
        <fullName evidence="1">Uncharacterized protein</fullName>
    </submittedName>
</protein>